<reference evidence="9 12" key="4">
    <citation type="journal article" date="2024" name="Microbiol. Resour. Announc.">
        <title>Genome annotations for the ascomycete fungi Trichoderma harzianum, Trichoderma aggressivum, and Purpureocillium lilacinum.</title>
        <authorList>
            <person name="Beijen E.P.W."/>
            <person name="Ohm R.A."/>
        </authorList>
    </citation>
    <scope>NUCLEOTIDE SEQUENCE [LARGE SCALE GENOMIC DNA]</scope>
    <source>
        <strain evidence="9 12">CBS 150709</strain>
    </source>
</reference>
<protein>
    <recommendedName>
        <fullName evidence="8">Rhodopsin domain-containing protein</fullName>
    </recommendedName>
</protein>
<dbReference type="PANTHER" id="PTHR33048:SF96">
    <property type="entry name" value="INTEGRAL MEMBRANE PROTEIN"/>
    <property type="match status" value="1"/>
</dbReference>
<dbReference type="Proteomes" id="UP001287286">
    <property type="component" value="Unassembled WGS sequence"/>
</dbReference>
<feature type="transmembrane region" description="Helical" evidence="7">
    <location>
        <begin position="570"/>
        <end position="592"/>
    </location>
</feature>
<evidence type="ECO:0000256" key="7">
    <source>
        <dbReference type="SAM" id="Phobius"/>
    </source>
</evidence>
<proteinExistence type="inferred from homology"/>
<feature type="compositionally biased region" description="Polar residues" evidence="6">
    <location>
        <begin position="125"/>
        <end position="136"/>
    </location>
</feature>
<feature type="transmembrane region" description="Helical" evidence="7">
    <location>
        <begin position="658"/>
        <end position="676"/>
    </location>
</feature>
<comment type="subcellular location">
    <subcellularLocation>
        <location evidence="1">Membrane</location>
        <topology evidence="1">Multi-pass membrane protein</topology>
    </subcellularLocation>
</comment>
<name>A0A2U3DVQ9_PURLI</name>
<evidence type="ECO:0000313" key="11">
    <source>
        <dbReference type="Proteomes" id="UP000245956"/>
    </source>
</evidence>
<reference evidence="10 11" key="2">
    <citation type="journal article" date="2016" name="Front. Microbiol.">
        <title>Genome and transcriptome sequences reveal the specific parasitism of the nematophagous Purpureocillium lilacinum 36-1.</title>
        <authorList>
            <person name="Xie J."/>
            <person name="Li S."/>
            <person name="Mo C."/>
            <person name="Xiao X."/>
            <person name="Peng D."/>
            <person name="Wang G."/>
            <person name="Xiao Y."/>
        </authorList>
    </citation>
    <scope>NUCLEOTIDE SEQUENCE [LARGE SCALE GENOMIC DNA]</scope>
    <source>
        <strain evidence="10 11">36-1</strain>
    </source>
</reference>
<feature type="region of interest" description="Disordered" evidence="6">
    <location>
        <begin position="730"/>
        <end position="763"/>
    </location>
</feature>
<sequence>MSCEHGSLQLYWQRLSREPTRAPPARFGSSRLRSGGALQRTCAGTTCQDRRREPGQCKVSSVSLSKIPGGSISPPHQGIIVTADQRAGAPQRRRLAPPKAGAPRRRSRKSLDSPNHGSGYRASAHVSSPGNLSLTKGSPAVPSRKAVPDGSDRVMSRSHKTCCRVFRPWFSRWRRCRMTRIDSSSAPRRPTTSTLHWSFQRAQGCTSSSYRIALAQGPCPGRRMDWPVAGQARGSVAQATGSCVWQACFFASEREAKIPHNGPPPNASVGAPPGTGLLAASRSIATFRTAQILDPAVSNQPGTSLSHRTAPCHVPRVDVTTADGLEANIIGHPCAGVDLAAAPYPYLACALRRYSHPTPSLVCPQRSRLGETRTRHILHKYPLAWHCCGWLNRTLPPSSHLYLSGWYLLGSARYIPNLYFVASPAVLRLGRHEARFSNHGFELARKRQDMNVDLTENLGASMVGTCVSLLVLSWVAVGLRTYTRAILMKSFQIDDWLMFVAQLIFTLTCAMVLEGVNKGMGKHNEAVTNEDDRVAALMWQALATAVYILDMMFIKLSIGIFLLRLAVGKVYKYILMVSLVVIALWSLGIFLWDVFQCNPVAKQWDFRIDHGHCASANEIISAAYALSVMTVLSDWLYALLPIPMLWNVKMTKQAKATVIVILGLGIFASIATLIRLKYLNGLQEADDLLFTATDAMIWTVVEPGVAIIASSLATIRPLLRAMRVSGFTSTDKTPSTGISGGGRYGQNSRNTTTRGSMPGFGPNDVSLHQVGYGAEPRQESYQPKGVGLTFDEFHKQAVSGSKGTDDARHNDGKSEVYVIEGSKNSPTWSTQDLHPTNRSLEDFHDLEEQSQGLSISSRAR</sequence>
<dbReference type="Proteomes" id="UP000245956">
    <property type="component" value="Unassembled WGS sequence"/>
</dbReference>
<feature type="compositionally biased region" description="Polar residues" evidence="6">
    <location>
        <begin position="745"/>
        <end position="755"/>
    </location>
</feature>
<keyword evidence="2 7" id="KW-0812">Transmembrane</keyword>
<evidence type="ECO:0000313" key="9">
    <source>
        <dbReference type="EMBL" id="KAK4083149.1"/>
    </source>
</evidence>
<dbReference type="GO" id="GO:0016020">
    <property type="term" value="C:membrane"/>
    <property type="evidence" value="ECO:0007669"/>
    <property type="project" value="UniProtKB-SubCell"/>
</dbReference>
<feature type="transmembrane region" description="Helical" evidence="7">
    <location>
        <begin position="696"/>
        <end position="715"/>
    </location>
</feature>
<evidence type="ECO:0000256" key="4">
    <source>
        <dbReference type="ARBA" id="ARBA00023136"/>
    </source>
</evidence>
<reference evidence="9" key="3">
    <citation type="submission" date="2023-11" db="EMBL/GenBank/DDBJ databases">
        <authorList>
            <person name="Beijen E."/>
            <person name="Ohm R.A."/>
        </authorList>
    </citation>
    <scope>NUCLEOTIDE SEQUENCE</scope>
    <source>
        <strain evidence="9">CBS 150709</strain>
    </source>
</reference>
<organism evidence="10 11">
    <name type="scientific">Purpureocillium lilacinum</name>
    <name type="common">Paecilomyces lilacinus</name>
    <dbReference type="NCBI Taxonomy" id="33203"/>
    <lineage>
        <taxon>Eukaryota</taxon>
        <taxon>Fungi</taxon>
        <taxon>Dikarya</taxon>
        <taxon>Ascomycota</taxon>
        <taxon>Pezizomycotina</taxon>
        <taxon>Sordariomycetes</taxon>
        <taxon>Hypocreomycetidae</taxon>
        <taxon>Hypocreales</taxon>
        <taxon>Ophiocordycipitaceae</taxon>
        <taxon>Purpureocillium</taxon>
    </lineage>
</organism>
<feature type="transmembrane region" description="Helical" evidence="7">
    <location>
        <begin position="624"/>
        <end position="646"/>
    </location>
</feature>
<evidence type="ECO:0000259" key="8">
    <source>
        <dbReference type="Pfam" id="PF20684"/>
    </source>
</evidence>
<feature type="transmembrane region" description="Helical" evidence="7">
    <location>
        <begin position="458"/>
        <end position="477"/>
    </location>
</feature>
<dbReference type="AlphaFoldDB" id="A0A2U3DVQ9"/>
<feature type="transmembrane region" description="Helical" evidence="7">
    <location>
        <begin position="497"/>
        <end position="516"/>
    </location>
</feature>
<dbReference type="InterPro" id="IPR049326">
    <property type="entry name" value="Rhodopsin_dom_fungi"/>
</dbReference>
<keyword evidence="12" id="KW-1185">Reference proteome</keyword>
<evidence type="ECO:0000256" key="5">
    <source>
        <dbReference type="ARBA" id="ARBA00038359"/>
    </source>
</evidence>
<evidence type="ECO:0000256" key="2">
    <source>
        <dbReference type="ARBA" id="ARBA00022692"/>
    </source>
</evidence>
<feature type="transmembrane region" description="Helical" evidence="7">
    <location>
        <begin position="536"/>
        <end position="563"/>
    </location>
</feature>
<dbReference type="EMBL" id="JAWRVI010000060">
    <property type="protein sequence ID" value="KAK4083149.1"/>
    <property type="molecule type" value="Genomic_DNA"/>
</dbReference>
<gene>
    <name evidence="10" type="ORF">PCL_05039</name>
    <name evidence="9" type="ORF">Purlil1_10961</name>
</gene>
<evidence type="ECO:0000313" key="12">
    <source>
        <dbReference type="Proteomes" id="UP001287286"/>
    </source>
</evidence>
<comment type="similarity">
    <text evidence="5">Belongs to the SAT4 family.</text>
</comment>
<evidence type="ECO:0000256" key="6">
    <source>
        <dbReference type="SAM" id="MobiDB-lite"/>
    </source>
</evidence>
<evidence type="ECO:0000256" key="3">
    <source>
        <dbReference type="ARBA" id="ARBA00022989"/>
    </source>
</evidence>
<evidence type="ECO:0000256" key="1">
    <source>
        <dbReference type="ARBA" id="ARBA00004141"/>
    </source>
</evidence>
<feature type="compositionally biased region" description="Polar residues" evidence="6">
    <location>
        <begin position="822"/>
        <end position="838"/>
    </location>
</feature>
<feature type="region of interest" description="Disordered" evidence="6">
    <location>
        <begin position="819"/>
        <end position="860"/>
    </location>
</feature>
<keyword evidence="3 7" id="KW-1133">Transmembrane helix</keyword>
<dbReference type="PANTHER" id="PTHR33048">
    <property type="entry name" value="PTH11-LIKE INTEGRAL MEMBRANE PROTEIN (AFU_ORTHOLOGUE AFUA_5G11245)"/>
    <property type="match status" value="1"/>
</dbReference>
<feature type="domain" description="Rhodopsin" evidence="8">
    <location>
        <begin position="479"/>
        <end position="720"/>
    </location>
</feature>
<keyword evidence="4 7" id="KW-0472">Membrane</keyword>
<feature type="compositionally biased region" description="Basic residues" evidence="6">
    <location>
        <begin position="91"/>
        <end position="108"/>
    </location>
</feature>
<reference evidence="10" key="1">
    <citation type="submission" date="2015-05" db="EMBL/GenBank/DDBJ databases">
        <authorList>
            <person name="Wang D.B."/>
            <person name="Wang M."/>
        </authorList>
    </citation>
    <scope>NUCLEOTIDE SEQUENCE</scope>
    <source>
        <strain evidence="10">36-1</strain>
    </source>
</reference>
<comment type="caution">
    <text evidence="10">The sequence shown here is derived from an EMBL/GenBank/DDBJ whole genome shotgun (WGS) entry which is preliminary data.</text>
</comment>
<feature type="compositionally biased region" description="Polar residues" evidence="6">
    <location>
        <begin position="849"/>
        <end position="860"/>
    </location>
</feature>
<dbReference type="EMBL" id="LCWV01000025">
    <property type="protein sequence ID" value="PWI66341.1"/>
    <property type="molecule type" value="Genomic_DNA"/>
</dbReference>
<dbReference type="InterPro" id="IPR052337">
    <property type="entry name" value="SAT4-like"/>
</dbReference>
<feature type="region of interest" description="Disordered" evidence="6">
    <location>
        <begin position="19"/>
        <end position="154"/>
    </location>
</feature>
<dbReference type="Pfam" id="PF20684">
    <property type="entry name" value="Fung_rhodopsin"/>
    <property type="match status" value="1"/>
</dbReference>
<accession>A0A2U3DVQ9</accession>
<evidence type="ECO:0000313" key="10">
    <source>
        <dbReference type="EMBL" id="PWI66341.1"/>
    </source>
</evidence>